<reference evidence="1 2" key="1">
    <citation type="journal article" date="2021" name="Elife">
        <title>Chloroplast acquisition without the gene transfer in kleptoplastic sea slugs, Plakobranchus ocellatus.</title>
        <authorList>
            <person name="Maeda T."/>
            <person name="Takahashi S."/>
            <person name="Yoshida T."/>
            <person name="Shimamura S."/>
            <person name="Takaki Y."/>
            <person name="Nagai Y."/>
            <person name="Toyoda A."/>
            <person name="Suzuki Y."/>
            <person name="Arimoto A."/>
            <person name="Ishii H."/>
            <person name="Satoh N."/>
            <person name="Nishiyama T."/>
            <person name="Hasebe M."/>
            <person name="Maruyama T."/>
            <person name="Minagawa J."/>
            <person name="Obokata J."/>
            <person name="Shigenobu S."/>
        </authorList>
    </citation>
    <scope>NUCLEOTIDE SEQUENCE [LARGE SCALE GENOMIC DNA]</scope>
</reference>
<evidence type="ECO:0000313" key="1">
    <source>
        <dbReference type="EMBL" id="GFR57378.1"/>
    </source>
</evidence>
<gene>
    <name evidence="1" type="ORF">ElyMa_005336200</name>
</gene>
<dbReference type="EMBL" id="BMAT01010618">
    <property type="protein sequence ID" value="GFR57378.1"/>
    <property type="molecule type" value="Genomic_DNA"/>
</dbReference>
<organism evidence="1 2">
    <name type="scientific">Elysia marginata</name>
    <dbReference type="NCBI Taxonomy" id="1093978"/>
    <lineage>
        <taxon>Eukaryota</taxon>
        <taxon>Metazoa</taxon>
        <taxon>Spiralia</taxon>
        <taxon>Lophotrochozoa</taxon>
        <taxon>Mollusca</taxon>
        <taxon>Gastropoda</taxon>
        <taxon>Heterobranchia</taxon>
        <taxon>Euthyneura</taxon>
        <taxon>Panpulmonata</taxon>
        <taxon>Sacoglossa</taxon>
        <taxon>Placobranchoidea</taxon>
        <taxon>Plakobranchidae</taxon>
        <taxon>Elysia</taxon>
    </lineage>
</organism>
<sequence length="98" mass="10835">MFYFSQAICKSLVPHNVTTSSLKPWSGTKIARYIQHWPGLRVCKTKCSSEGNQRPCGNDNGSQTFPLYRAVFEELSLTAKKSAKLFCVTCAPLGPASF</sequence>
<proteinExistence type="predicted"/>
<protein>
    <submittedName>
        <fullName evidence="1">Uncharacterized protein</fullName>
    </submittedName>
</protein>
<dbReference type="AlphaFoldDB" id="A0AAV4E9P1"/>
<name>A0AAV4E9P1_9GAST</name>
<dbReference type="Proteomes" id="UP000762676">
    <property type="component" value="Unassembled WGS sequence"/>
</dbReference>
<keyword evidence="2" id="KW-1185">Reference proteome</keyword>
<evidence type="ECO:0000313" key="2">
    <source>
        <dbReference type="Proteomes" id="UP000762676"/>
    </source>
</evidence>
<comment type="caution">
    <text evidence="1">The sequence shown here is derived from an EMBL/GenBank/DDBJ whole genome shotgun (WGS) entry which is preliminary data.</text>
</comment>
<accession>A0AAV4E9P1</accession>